<name>A0A3B0SPP7_9ZZZZ</name>
<dbReference type="CDD" id="cd02966">
    <property type="entry name" value="TlpA_like_family"/>
    <property type="match status" value="1"/>
</dbReference>
<dbReference type="AlphaFoldDB" id="A0A3B0SPP7"/>
<dbReference type="PANTHER" id="PTHR42852">
    <property type="entry name" value="THIOL:DISULFIDE INTERCHANGE PROTEIN DSBE"/>
    <property type="match status" value="1"/>
</dbReference>
<protein>
    <recommendedName>
        <fullName evidence="1">Thioredoxin domain-containing protein</fullName>
    </recommendedName>
</protein>
<accession>A0A3B0SPP7</accession>
<dbReference type="InterPro" id="IPR013766">
    <property type="entry name" value="Thioredoxin_domain"/>
</dbReference>
<dbReference type="InterPro" id="IPR036249">
    <property type="entry name" value="Thioredoxin-like_sf"/>
</dbReference>
<organism evidence="2">
    <name type="scientific">hydrothermal vent metagenome</name>
    <dbReference type="NCBI Taxonomy" id="652676"/>
    <lineage>
        <taxon>unclassified sequences</taxon>
        <taxon>metagenomes</taxon>
        <taxon>ecological metagenomes</taxon>
    </lineage>
</organism>
<evidence type="ECO:0000259" key="1">
    <source>
        <dbReference type="PROSITE" id="PS51352"/>
    </source>
</evidence>
<dbReference type="PANTHER" id="PTHR42852:SF13">
    <property type="entry name" value="PROTEIN DIPZ"/>
    <property type="match status" value="1"/>
</dbReference>
<gene>
    <name evidence="2" type="ORF">MNBD_ACTINO01-1465</name>
</gene>
<reference evidence="2" key="1">
    <citation type="submission" date="2018-06" db="EMBL/GenBank/DDBJ databases">
        <authorList>
            <person name="Zhirakovskaya E."/>
        </authorList>
    </citation>
    <scope>NUCLEOTIDE SEQUENCE</scope>
</reference>
<dbReference type="InterPro" id="IPR013740">
    <property type="entry name" value="Redoxin"/>
</dbReference>
<dbReference type="PROSITE" id="PS51352">
    <property type="entry name" value="THIOREDOXIN_2"/>
    <property type="match status" value="1"/>
</dbReference>
<dbReference type="EMBL" id="UOEI01000592">
    <property type="protein sequence ID" value="VAW08271.1"/>
    <property type="molecule type" value="Genomic_DNA"/>
</dbReference>
<dbReference type="Pfam" id="PF08534">
    <property type="entry name" value="Redoxin"/>
    <property type="match status" value="1"/>
</dbReference>
<evidence type="ECO:0000313" key="2">
    <source>
        <dbReference type="EMBL" id="VAW08271.1"/>
    </source>
</evidence>
<proteinExistence type="predicted"/>
<dbReference type="Gene3D" id="3.40.30.10">
    <property type="entry name" value="Glutaredoxin"/>
    <property type="match status" value="1"/>
</dbReference>
<sequence>MTLAEYAGTPVVLNFWATWCPFCIAEMPDFETVSQDTLGDVAFLGVNIQDDPATAEALATETGVTYRLTRDPQGVVYAAFGGIGMPTTVFVDADGIVRDVITGQMSESELRSKIAEHFSIET</sequence>
<feature type="domain" description="Thioredoxin" evidence="1">
    <location>
        <begin position="1"/>
        <end position="119"/>
    </location>
</feature>
<dbReference type="SUPFAM" id="SSF52833">
    <property type="entry name" value="Thioredoxin-like"/>
    <property type="match status" value="1"/>
</dbReference>
<dbReference type="GO" id="GO:0016491">
    <property type="term" value="F:oxidoreductase activity"/>
    <property type="evidence" value="ECO:0007669"/>
    <property type="project" value="InterPro"/>
</dbReference>
<dbReference type="InterPro" id="IPR050553">
    <property type="entry name" value="Thioredoxin_ResA/DsbE_sf"/>
</dbReference>